<evidence type="ECO:0000313" key="1">
    <source>
        <dbReference type="EMBL" id="WBP83850.1"/>
    </source>
</evidence>
<reference evidence="1" key="1">
    <citation type="submission" date="2022-12" db="EMBL/GenBank/DDBJ databases">
        <authorList>
            <consortium name="Asia Pacific Centre for Animal Health"/>
            <person name="Klose S.M."/>
            <person name="Legione A.R."/>
            <person name="Monotti I."/>
            <person name="Bushell R."/>
            <person name="Marenda M.S."/>
            <person name="Sugiyama T."/>
            <person name="Browning G.F."/>
            <person name="Vaz P.K."/>
        </authorList>
    </citation>
    <scope>NUCLEOTIDE SEQUENCE</scope>
    <source>
        <strain evidence="1">Felid995</strain>
    </source>
</reference>
<sequence length="283" mass="32341">MPEYPEVTVVQQSLNNFVQQKEITKIEVKGAKLIKNTDEDGFKKFLINKTIINVENFGKFLVFNLSDGSRLISHLRMTGKYFIRDQKDKNLYAYKHDYIYFWLNNGNVMVYNDSRIFGSFEIVEASDTRTLYEIKNLAQLPGDVDKEALFKKVSKKNISIKKILLDQSLVLGIGNIYADESLFAAKINPMTKAKDVSFEKFSEILEHAQRIMDNSIKLGGSSVQSYSSVNGITGKFQNNLKVYGRDGQKCEDCNIGFVKKVKLDYTENGRGTSFCDYCQKENL</sequence>
<evidence type="ECO:0000313" key="2">
    <source>
        <dbReference type="Proteomes" id="UP001213039"/>
    </source>
</evidence>
<gene>
    <name evidence="1" type="primary">mutM</name>
    <name evidence="1" type="ORF">Me_995_000475</name>
</gene>
<protein>
    <submittedName>
        <fullName evidence="1">DNA-formamidopyrimidine glycosylase</fullName>
        <ecNumber evidence="1">3.2.2.23</ecNumber>
    </submittedName>
</protein>
<keyword evidence="2" id="KW-1185">Reference proteome</keyword>
<dbReference type="EMBL" id="CP114370">
    <property type="protein sequence ID" value="WBP83850.1"/>
    <property type="molecule type" value="Genomic_DNA"/>
</dbReference>
<name>A0ACD4PGT6_9BACT</name>
<proteinExistence type="predicted"/>
<dbReference type="EC" id="3.2.2.23" evidence="1"/>
<keyword evidence="1" id="KW-0378">Hydrolase</keyword>
<organism evidence="1 2">
    <name type="scientific">Mycoplasmopsis edwardii</name>
    <dbReference type="NCBI Taxonomy" id="53558"/>
    <lineage>
        <taxon>Bacteria</taxon>
        <taxon>Bacillati</taxon>
        <taxon>Mycoplasmatota</taxon>
        <taxon>Mycoplasmoidales</taxon>
        <taxon>Metamycoplasmataceae</taxon>
        <taxon>Mycoplasmopsis</taxon>
    </lineage>
</organism>
<accession>A0ACD4PGT6</accession>
<keyword evidence="1" id="KW-0326">Glycosidase</keyword>
<dbReference type="Proteomes" id="UP001213039">
    <property type="component" value="Chromosome"/>
</dbReference>